<keyword evidence="1" id="KW-0472">Membrane</keyword>
<accession>A0A1F5NJP8</accession>
<dbReference type="EMBL" id="MFEK01000016">
    <property type="protein sequence ID" value="OGE77764.1"/>
    <property type="molecule type" value="Genomic_DNA"/>
</dbReference>
<comment type="caution">
    <text evidence="3">The sequence shown here is derived from an EMBL/GenBank/DDBJ whole genome shotgun (WGS) entry which is preliminary data.</text>
</comment>
<proteinExistence type="predicted"/>
<name>A0A1F5NJP8_9BACT</name>
<keyword evidence="1" id="KW-1133">Transmembrane helix</keyword>
<dbReference type="Proteomes" id="UP000176864">
    <property type="component" value="Unassembled WGS sequence"/>
</dbReference>
<feature type="transmembrane region" description="Helical" evidence="1">
    <location>
        <begin position="103"/>
        <end position="126"/>
    </location>
</feature>
<feature type="transmembrane region" description="Helical" evidence="1">
    <location>
        <begin position="54"/>
        <end position="82"/>
    </location>
</feature>
<evidence type="ECO:0000313" key="4">
    <source>
        <dbReference type="Proteomes" id="UP000176864"/>
    </source>
</evidence>
<keyword evidence="2" id="KW-0732">Signal</keyword>
<dbReference type="InterPro" id="IPR043993">
    <property type="entry name" value="T4SS_pilin"/>
</dbReference>
<keyword evidence="1" id="KW-0812">Transmembrane</keyword>
<dbReference type="Pfam" id="PF18895">
    <property type="entry name" value="T4SS_pilin"/>
    <property type="match status" value="1"/>
</dbReference>
<dbReference type="STRING" id="1817824.A2751_01775"/>
<organism evidence="3 4">
    <name type="scientific">Candidatus Doudnabacteria bacterium RIFCSPHIGHO2_01_FULL_46_14</name>
    <dbReference type="NCBI Taxonomy" id="1817824"/>
    <lineage>
        <taxon>Bacteria</taxon>
        <taxon>Candidatus Doudnaibacteriota</taxon>
    </lineage>
</organism>
<feature type="signal peptide" evidence="2">
    <location>
        <begin position="1"/>
        <end position="27"/>
    </location>
</feature>
<evidence type="ECO:0000256" key="2">
    <source>
        <dbReference type="SAM" id="SignalP"/>
    </source>
</evidence>
<sequence length="132" mass="13687">MNRAMTILLVKLFLLLAVILLPGAALADLGDYCSDGIISVPCFFNDGPAGSQSFGALILTVIQILLLVVGSLSVLFLIIGGFRYVTAAGNEENAEGAKKTMTHAVIGLIVVVLSFAIITIITNVLLGGARGI</sequence>
<feature type="chain" id="PRO_5009520141" evidence="2">
    <location>
        <begin position="28"/>
        <end position="132"/>
    </location>
</feature>
<protein>
    <submittedName>
        <fullName evidence="3">Uncharacterized protein</fullName>
    </submittedName>
</protein>
<dbReference type="AlphaFoldDB" id="A0A1F5NJP8"/>
<evidence type="ECO:0000256" key="1">
    <source>
        <dbReference type="SAM" id="Phobius"/>
    </source>
</evidence>
<reference evidence="3 4" key="1">
    <citation type="journal article" date="2016" name="Nat. Commun.">
        <title>Thousands of microbial genomes shed light on interconnected biogeochemical processes in an aquifer system.</title>
        <authorList>
            <person name="Anantharaman K."/>
            <person name="Brown C.T."/>
            <person name="Hug L.A."/>
            <person name="Sharon I."/>
            <person name="Castelle C.J."/>
            <person name="Probst A.J."/>
            <person name="Thomas B.C."/>
            <person name="Singh A."/>
            <person name="Wilkins M.J."/>
            <person name="Karaoz U."/>
            <person name="Brodie E.L."/>
            <person name="Williams K.H."/>
            <person name="Hubbard S.S."/>
            <person name="Banfield J.F."/>
        </authorList>
    </citation>
    <scope>NUCLEOTIDE SEQUENCE [LARGE SCALE GENOMIC DNA]</scope>
</reference>
<evidence type="ECO:0000313" key="3">
    <source>
        <dbReference type="EMBL" id="OGE77764.1"/>
    </source>
</evidence>
<gene>
    <name evidence="3" type="ORF">A2751_01775</name>
</gene>